<feature type="signal peptide" evidence="1">
    <location>
        <begin position="1"/>
        <end position="19"/>
    </location>
</feature>
<dbReference type="RefSeq" id="WP_129876112.1">
    <property type="nucleotide sequence ID" value="NZ_SEWG01000003.1"/>
</dbReference>
<accession>A0A4Q5LMZ8</accession>
<comment type="caution">
    <text evidence="2">The sequence shown here is derived from an EMBL/GenBank/DDBJ whole genome shotgun (WGS) entry which is preliminary data.</text>
</comment>
<dbReference type="AlphaFoldDB" id="A0A4Q5LMZ8"/>
<evidence type="ECO:0000256" key="1">
    <source>
        <dbReference type="SAM" id="SignalP"/>
    </source>
</evidence>
<protein>
    <submittedName>
        <fullName evidence="2">Uncharacterized protein</fullName>
    </submittedName>
</protein>
<name>A0A4Q5LMZ8_9SPHI</name>
<sequence length="122" mass="13760">MKKYLLFIVLFIASGSLMAQSVTIAPFDKTFDQKLTQTFKLDSALRVPLPLLPTDKFFKQGDINKLTQQNQMLAQLKTGNDGYNMPVYVLSGTSNMPIKKIEGNYTMPVLRDEIKKLSKVTP</sequence>
<evidence type="ECO:0000313" key="3">
    <source>
        <dbReference type="Proteomes" id="UP000293331"/>
    </source>
</evidence>
<feature type="chain" id="PRO_5020975656" evidence="1">
    <location>
        <begin position="20"/>
        <end position="122"/>
    </location>
</feature>
<dbReference type="Proteomes" id="UP000293331">
    <property type="component" value="Unassembled WGS sequence"/>
</dbReference>
<reference evidence="2 3" key="1">
    <citation type="submission" date="2019-02" db="EMBL/GenBank/DDBJ databases">
        <title>Bacterial novel species Mucilaginibacter sp. 17JY9-4 isolated from soil.</title>
        <authorList>
            <person name="Jung H.-Y."/>
        </authorList>
    </citation>
    <scope>NUCLEOTIDE SEQUENCE [LARGE SCALE GENOMIC DNA]</scope>
    <source>
        <strain evidence="2 3">17JY9-4</strain>
    </source>
</reference>
<proteinExistence type="predicted"/>
<keyword evidence="1" id="KW-0732">Signal</keyword>
<dbReference type="OrthoDB" id="799584at2"/>
<keyword evidence="3" id="KW-1185">Reference proteome</keyword>
<evidence type="ECO:0000313" key="2">
    <source>
        <dbReference type="EMBL" id="RYU90552.1"/>
    </source>
</evidence>
<gene>
    <name evidence="2" type="ORF">EWM62_07815</name>
</gene>
<organism evidence="2 3">
    <name type="scientific">Mucilaginibacter terrigena</name>
    <dbReference type="NCBI Taxonomy" id="2492395"/>
    <lineage>
        <taxon>Bacteria</taxon>
        <taxon>Pseudomonadati</taxon>
        <taxon>Bacteroidota</taxon>
        <taxon>Sphingobacteriia</taxon>
        <taxon>Sphingobacteriales</taxon>
        <taxon>Sphingobacteriaceae</taxon>
        <taxon>Mucilaginibacter</taxon>
    </lineage>
</organism>
<dbReference type="EMBL" id="SEWG01000003">
    <property type="protein sequence ID" value="RYU90552.1"/>
    <property type="molecule type" value="Genomic_DNA"/>
</dbReference>